<dbReference type="RefSeq" id="WP_126626883.1">
    <property type="nucleotide sequence ID" value="NZ_BIFT01000001.1"/>
</dbReference>
<name>A0A402B509_9CHLR</name>
<dbReference type="InterPro" id="IPR013325">
    <property type="entry name" value="RNA_pol_sigma_r2"/>
</dbReference>
<dbReference type="PANTHER" id="PTHR43133:SF51">
    <property type="entry name" value="RNA POLYMERASE SIGMA FACTOR"/>
    <property type="match status" value="1"/>
</dbReference>
<keyword evidence="8" id="KW-1185">Reference proteome</keyword>
<evidence type="ECO:0000313" key="8">
    <source>
        <dbReference type="Proteomes" id="UP000287171"/>
    </source>
</evidence>
<dbReference type="GO" id="GO:0006352">
    <property type="term" value="P:DNA-templated transcription initiation"/>
    <property type="evidence" value="ECO:0007669"/>
    <property type="project" value="InterPro"/>
</dbReference>
<evidence type="ECO:0000313" key="7">
    <source>
        <dbReference type="EMBL" id="GCE26429.1"/>
    </source>
</evidence>
<comment type="caution">
    <text evidence="7">The sequence shown here is derived from an EMBL/GenBank/DDBJ whole genome shotgun (WGS) entry which is preliminary data.</text>
</comment>
<gene>
    <name evidence="7" type="ORF">KDA_19130</name>
</gene>
<reference evidence="8" key="1">
    <citation type="submission" date="2018-12" db="EMBL/GenBank/DDBJ databases">
        <title>Tengunoibacter tsumagoiensis gen. nov., sp. nov., Dictyobacter kobayashii sp. nov., D. alpinus sp. nov., and D. joshuensis sp. nov. and description of Dictyobacteraceae fam. nov. within the order Ktedonobacterales isolated from Tengu-no-mugimeshi.</title>
        <authorList>
            <person name="Wang C.M."/>
            <person name="Zheng Y."/>
            <person name="Sakai Y."/>
            <person name="Toyoda A."/>
            <person name="Minakuchi Y."/>
            <person name="Abe K."/>
            <person name="Yokota A."/>
            <person name="Yabe S."/>
        </authorList>
    </citation>
    <scope>NUCLEOTIDE SEQUENCE [LARGE SCALE GENOMIC DNA]</scope>
    <source>
        <strain evidence="8">Uno16</strain>
    </source>
</reference>
<dbReference type="Proteomes" id="UP000287171">
    <property type="component" value="Unassembled WGS sequence"/>
</dbReference>
<dbReference type="EMBL" id="BIFT01000001">
    <property type="protein sequence ID" value="GCE26429.1"/>
    <property type="molecule type" value="Genomic_DNA"/>
</dbReference>
<evidence type="ECO:0000259" key="6">
    <source>
        <dbReference type="Pfam" id="PF08281"/>
    </source>
</evidence>
<dbReference type="Pfam" id="PF08281">
    <property type="entry name" value="Sigma70_r4_2"/>
    <property type="match status" value="1"/>
</dbReference>
<feature type="domain" description="RNA polymerase sigma factor 70 region 4 type 2" evidence="6">
    <location>
        <begin position="118"/>
        <end position="170"/>
    </location>
</feature>
<keyword evidence="4" id="KW-0804">Transcription</keyword>
<dbReference type="PANTHER" id="PTHR43133">
    <property type="entry name" value="RNA POLYMERASE ECF-TYPE SIGMA FACTO"/>
    <property type="match status" value="1"/>
</dbReference>
<dbReference type="Gene3D" id="1.10.1740.10">
    <property type="match status" value="1"/>
</dbReference>
<dbReference type="SUPFAM" id="SSF88659">
    <property type="entry name" value="Sigma3 and sigma4 domains of RNA polymerase sigma factors"/>
    <property type="match status" value="1"/>
</dbReference>
<dbReference type="AlphaFoldDB" id="A0A402B509"/>
<dbReference type="Gene3D" id="1.10.10.10">
    <property type="entry name" value="Winged helix-like DNA-binding domain superfamily/Winged helix DNA-binding domain"/>
    <property type="match status" value="1"/>
</dbReference>
<evidence type="ECO:0000256" key="3">
    <source>
        <dbReference type="ARBA" id="ARBA00023082"/>
    </source>
</evidence>
<dbReference type="InterPro" id="IPR013249">
    <property type="entry name" value="RNA_pol_sigma70_r4_t2"/>
</dbReference>
<evidence type="ECO:0008006" key="9">
    <source>
        <dbReference type="Google" id="ProtNLM"/>
    </source>
</evidence>
<accession>A0A402B509</accession>
<keyword evidence="3" id="KW-0731">Sigma factor</keyword>
<dbReference type="InterPro" id="IPR036388">
    <property type="entry name" value="WH-like_DNA-bd_sf"/>
</dbReference>
<organism evidence="7 8">
    <name type="scientific">Dictyobacter alpinus</name>
    <dbReference type="NCBI Taxonomy" id="2014873"/>
    <lineage>
        <taxon>Bacteria</taxon>
        <taxon>Bacillati</taxon>
        <taxon>Chloroflexota</taxon>
        <taxon>Ktedonobacteria</taxon>
        <taxon>Ktedonobacterales</taxon>
        <taxon>Dictyobacteraceae</taxon>
        <taxon>Dictyobacter</taxon>
    </lineage>
</organism>
<dbReference type="InterPro" id="IPR039425">
    <property type="entry name" value="RNA_pol_sigma-70-like"/>
</dbReference>
<dbReference type="InterPro" id="IPR007627">
    <property type="entry name" value="RNA_pol_sigma70_r2"/>
</dbReference>
<dbReference type="InterPro" id="IPR014284">
    <property type="entry name" value="RNA_pol_sigma-70_dom"/>
</dbReference>
<dbReference type="GO" id="GO:0016987">
    <property type="term" value="F:sigma factor activity"/>
    <property type="evidence" value="ECO:0007669"/>
    <property type="project" value="UniProtKB-KW"/>
</dbReference>
<feature type="domain" description="RNA polymerase sigma-70 region 2" evidence="5">
    <location>
        <begin position="20"/>
        <end position="85"/>
    </location>
</feature>
<keyword evidence="2" id="KW-0805">Transcription regulation</keyword>
<dbReference type="InterPro" id="IPR013324">
    <property type="entry name" value="RNA_pol_sigma_r3/r4-like"/>
</dbReference>
<dbReference type="NCBIfam" id="TIGR02937">
    <property type="entry name" value="sigma70-ECF"/>
    <property type="match status" value="1"/>
</dbReference>
<dbReference type="OrthoDB" id="164159at2"/>
<protein>
    <recommendedName>
        <fullName evidence="9">DNA-directed RNA polymerase sigma-70 factor</fullName>
    </recommendedName>
</protein>
<dbReference type="SUPFAM" id="SSF88946">
    <property type="entry name" value="Sigma2 domain of RNA polymerase sigma factors"/>
    <property type="match status" value="1"/>
</dbReference>
<evidence type="ECO:0000256" key="4">
    <source>
        <dbReference type="ARBA" id="ARBA00023163"/>
    </source>
</evidence>
<evidence type="ECO:0000259" key="5">
    <source>
        <dbReference type="Pfam" id="PF04542"/>
    </source>
</evidence>
<evidence type="ECO:0000256" key="1">
    <source>
        <dbReference type="ARBA" id="ARBA00010641"/>
    </source>
</evidence>
<dbReference type="Pfam" id="PF04542">
    <property type="entry name" value="Sigma70_r2"/>
    <property type="match status" value="1"/>
</dbReference>
<sequence>MQQSSPQQESQEYPSDDAALFDRYGPIIFASILKHLHSREDAEDLTVEVFAAALEQKALSQLPPEKQLAWLKKVTHNKLIDTYRKMRYRRSVNIDIFAETLYDHEEPEKIVLQRESDQQLHQLIQQLPPLQQQLLYLRYSHNLSAAEIGALLNKSEVMVRQQLFRIRKLLRDNYFRQEQKGGY</sequence>
<dbReference type="GO" id="GO:0003677">
    <property type="term" value="F:DNA binding"/>
    <property type="evidence" value="ECO:0007669"/>
    <property type="project" value="InterPro"/>
</dbReference>
<evidence type="ECO:0000256" key="2">
    <source>
        <dbReference type="ARBA" id="ARBA00023015"/>
    </source>
</evidence>
<comment type="similarity">
    <text evidence="1">Belongs to the sigma-70 factor family. ECF subfamily.</text>
</comment>
<proteinExistence type="inferred from homology"/>